<dbReference type="PANTHER" id="PTHR40079:SF4">
    <property type="entry name" value="GH26 DOMAIN-CONTAINING PROTEIN-RELATED"/>
    <property type="match status" value="1"/>
</dbReference>
<keyword evidence="8" id="KW-1185">Reference proteome</keyword>
<feature type="active site" description="Proton donor" evidence="4">
    <location>
        <position position="165"/>
    </location>
</feature>
<dbReference type="PRINTS" id="PR00739">
    <property type="entry name" value="GLHYDRLASE26"/>
</dbReference>
<dbReference type="RefSeq" id="WP_192039180.1">
    <property type="nucleotide sequence ID" value="NZ_JACYWE010000005.1"/>
</dbReference>
<feature type="chain" id="PRO_5036859855" evidence="5">
    <location>
        <begin position="35"/>
        <end position="337"/>
    </location>
</feature>
<evidence type="ECO:0000259" key="6">
    <source>
        <dbReference type="PROSITE" id="PS51764"/>
    </source>
</evidence>
<organism evidence="7 8">
    <name type="scientific">Lolliginicoccus lacisalsi</name>
    <dbReference type="NCBI Taxonomy" id="2742202"/>
    <lineage>
        <taxon>Bacteria</taxon>
        <taxon>Bacillati</taxon>
        <taxon>Actinomycetota</taxon>
        <taxon>Actinomycetes</taxon>
        <taxon>Mycobacteriales</taxon>
        <taxon>Hoyosellaceae</taxon>
        <taxon>Lolliginicoccus</taxon>
    </lineage>
</organism>
<feature type="domain" description="GH26" evidence="6">
    <location>
        <begin position="36"/>
        <end position="337"/>
    </location>
</feature>
<feature type="signal peptide" evidence="5">
    <location>
        <begin position="1"/>
        <end position="34"/>
    </location>
</feature>
<feature type="active site" description="Nucleophile" evidence="4">
    <location>
        <position position="275"/>
    </location>
</feature>
<comment type="similarity">
    <text evidence="1 4">Belongs to the glycosyl hydrolase 26 family.</text>
</comment>
<dbReference type="GO" id="GO:0006080">
    <property type="term" value="P:substituted mannan metabolic process"/>
    <property type="evidence" value="ECO:0007669"/>
    <property type="project" value="InterPro"/>
</dbReference>
<gene>
    <name evidence="7" type="ORF">HT102_09430</name>
</gene>
<protein>
    <submittedName>
        <fullName evidence="7">Endoglucanase</fullName>
    </submittedName>
</protein>
<sequence>MSPSFSTLRRGSNSGASLLIAASILLLAPIVACAAPARGNDCSDAPPHALNDDCLRFGISNPGGPAALDELERARQSAGQPPTLILSFSDFTAPPPIHDLDAAVSFGAEPVVTWEPWHWLGEGEHDNAAFSLRSIADGLHDDYLYSWADQLAAWGSTVYLRFAHEANGTWYPWSVEQGTSAHTYVAAWRHIHDLFASKGASNVKWIWSPNVSFPGSSPIADLYPGDRFVDVIGLDGYNWGTTHPWTRWIDPTSLFGPTLDELRAIAPGKPIVITEVGSAEAGGSKPEWIRELIALLDEEESVAAFIWFDHDKEADWRFSSTPEAAAAFAGALHERLR</sequence>
<reference evidence="7" key="1">
    <citation type="submission" date="2020-09" db="EMBL/GenBank/DDBJ databases">
        <title>Hoyosella lacisalsi sp. nov., a halotolerant actinobacterium isolated from soil of Lake Gudzhirganskoe.</title>
        <authorList>
            <person name="Yang Q."/>
            <person name="Guo P.Y."/>
            <person name="Liu S.W."/>
            <person name="Li F.N."/>
            <person name="Sun C.H."/>
        </authorList>
    </citation>
    <scope>NUCLEOTIDE SEQUENCE</scope>
    <source>
        <strain evidence="7">G463</strain>
    </source>
</reference>
<evidence type="ECO:0000313" key="8">
    <source>
        <dbReference type="Proteomes" id="UP000642993"/>
    </source>
</evidence>
<dbReference type="Gene3D" id="3.20.20.80">
    <property type="entry name" value="Glycosidases"/>
    <property type="match status" value="1"/>
</dbReference>
<dbReference type="InterPro" id="IPR017853">
    <property type="entry name" value="GH"/>
</dbReference>
<evidence type="ECO:0000256" key="4">
    <source>
        <dbReference type="PROSITE-ProRule" id="PRU01100"/>
    </source>
</evidence>
<keyword evidence="5" id="KW-0732">Signal</keyword>
<evidence type="ECO:0000256" key="5">
    <source>
        <dbReference type="SAM" id="SignalP"/>
    </source>
</evidence>
<keyword evidence="2 4" id="KW-0378">Hydrolase</keyword>
<dbReference type="PROSITE" id="PS51764">
    <property type="entry name" value="GH26"/>
    <property type="match status" value="1"/>
</dbReference>
<evidence type="ECO:0000256" key="3">
    <source>
        <dbReference type="ARBA" id="ARBA00023295"/>
    </source>
</evidence>
<proteinExistence type="inferred from homology"/>
<dbReference type="InterPro" id="IPR000805">
    <property type="entry name" value="Glyco_hydro_26"/>
</dbReference>
<dbReference type="PANTHER" id="PTHR40079">
    <property type="entry name" value="MANNAN ENDO-1,4-BETA-MANNOSIDASE E-RELATED"/>
    <property type="match status" value="1"/>
</dbReference>
<comment type="caution">
    <text evidence="7">The sequence shown here is derived from an EMBL/GenBank/DDBJ whole genome shotgun (WGS) entry which is preliminary data.</text>
</comment>
<dbReference type="AlphaFoldDB" id="A0A927PMR3"/>
<dbReference type="Proteomes" id="UP000642993">
    <property type="component" value="Unassembled WGS sequence"/>
</dbReference>
<dbReference type="InterPro" id="IPR022790">
    <property type="entry name" value="GH26_dom"/>
</dbReference>
<dbReference type="Pfam" id="PF02156">
    <property type="entry name" value="Glyco_hydro_26"/>
    <property type="match status" value="1"/>
</dbReference>
<dbReference type="SUPFAM" id="SSF51445">
    <property type="entry name" value="(Trans)glycosidases"/>
    <property type="match status" value="1"/>
</dbReference>
<evidence type="ECO:0000256" key="2">
    <source>
        <dbReference type="ARBA" id="ARBA00022801"/>
    </source>
</evidence>
<name>A0A927PMR3_9ACTN</name>
<evidence type="ECO:0000256" key="1">
    <source>
        <dbReference type="ARBA" id="ARBA00007754"/>
    </source>
</evidence>
<dbReference type="GO" id="GO:0016985">
    <property type="term" value="F:mannan endo-1,4-beta-mannosidase activity"/>
    <property type="evidence" value="ECO:0007669"/>
    <property type="project" value="InterPro"/>
</dbReference>
<accession>A0A927PMR3</accession>
<dbReference type="EMBL" id="JACYWE010000005">
    <property type="protein sequence ID" value="MBD8506706.1"/>
    <property type="molecule type" value="Genomic_DNA"/>
</dbReference>
<keyword evidence="3 4" id="KW-0326">Glycosidase</keyword>
<evidence type="ECO:0000313" key="7">
    <source>
        <dbReference type="EMBL" id="MBD8506706.1"/>
    </source>
</evidence>